<gene>
    <name evidence="1" type="ORF">DSO57_1026379</name>
</gene>
<evidence type="ECO:0000313" key="2">
    <source>
        <dbReference type="Proteomes" id="UP001165960"/>
    </source>
</evidence>
<organism evidence="1 2">
    <name type="scientific">Entomophthora muscae</name>
    <dbReference type="NCBI Taxonomy" id="34485"/>
    <lineage>
        <taxon>Eukaryota</taxon>
        <taxon>Fungi</taxon>
        <taxon>Fungi incertae sedis</taxon>
        <taxon>Zoopagomycota</taxon>
        <taxon>Entomophthoromycotina</taxon>
        <taxon>Entomophthoromycetes</taxon>
        <taxon>Entomophthorales</taxon>
        <taxon>Entomophthoraceae</taxon>
        <taxon>Entomophthora</taxon>
    </lineage>
</organism>
<dbReference type="EMBL" id="QTSX02001574">
    <property type="protein sequence ID" value="KAJ9080310.1"/>
    <property type="molecule type" value="Genomic_DNA"/>
</dbReference>
<accession>A0ACC2U0L4</accession>
<evidence type="ECO:0000313" key="1">
    <source>
        <dbReference type="EMBL" id="KAJ9080310.1"/>
    </source>
</evidence>
<protein>
    <submittedName>
        <fullName evidence="1">Uncharacterized protein</fullName>
    </submittedName>
</protein>
<comment type="caution">
    <text evidence="1">The sequence shown here is derived from an EMBL/GenBank/DDBJ whole genome shotgun (WGS) entry which is preliminary data.</text>
</comment>
<sequence>MGMKLSILLFVGWSVSHILLTNPPPRKFQFFKGGVGRNRDYTIQGPLEDYRTFPCQGKEPGPVTKTYRAGTYMHVTLGGDKQGEHGGGHCQFSLTYNEKQFVVLKTVLGNCITAARTYKIKLPRKIASGRVTFAWTWVNYLGKREFYMNCADIRIVGGKPGTALRGKDILVAHIEAPGRKVYHFPQLDFFRNAKKYYFSQPNVTIRPPY</sequence>
<dbReference type="Proteomes" id="UP001165960">
    <property type="component" value="Unassembled WGS sequence"/>
</dbReference>
<reference evidence="1" key="1">
    <citation type="submission" date="2022-04" db="EMBL/GenBank/DDBJ databases">
        <title>Genome of the entomopathogenic fungus Entomophthora muscae.</title>
        <authorList>
            <person name="Elya C."/>
            <person name="Lovett B.R."/>
            <person name="Lee E."/>
            <person name="Macias A.M."/>
            <person name="Hajek A.E."/>
            <person name="De Bivort B.L."/>
            <person name="Kasson M.T."/>
            <person name="De Fine Licht H.H."/>
            <person name="Stajich J.E."/>
        </authorList>
    </citation>
    <scope>NUCLEOTIDE SEQUENCE</scope>
    <source>
        <strain evidence="1">Berkeley</strain>
    </source>
</reference>
<proteinExistence type="predicted"/>
<name>A0ACC2U0L4_9FUNG</name>
<keyword evidence="2" id="KW-1185">Reference proteome</keyword>